<dbReference type="Pfam" id="PF08856">
    <property type="entry name" value="DUF1826"/>
    <property type="match status" value="1"/>
</dbReference>
<accession>A0AA35XXL5</accession>
<sequence length="208" mass="23216">MAALAKVIAQGDAELVAAIAEDTDDLFREIKPGVDLRVCHREPDAVMGGFIDTVLRQMVRLDVRRSIDFENFDFRSLLAWAQDIPGYRAWVWDVTQLTCRWCDWHRTEYAVLRLRILDAGTLDEETGGLQLACLYGGAPKPRRFEPVRADGEAEVVDGMYPVAASPDLVPPYGIAITTPKARQVLDFPRGLGQMPRRLLLTVDVPHGA</sequence>
<name>A0AA35XXL5_METCP</name>
<organism evidence="1 2">
    <name type="scientific">Methylococcus capsulatus</name>
    <dbReference type="NCBI Taxonomy" id="414"/>
    <lineage>
        <taxon>Bacteria</taxon>
        <taxon>Pseudomonadati</taxon>
        <taxon>Pseudomonadota</taxon>
        <taxon>Gammaproteobacteria</taxon>
        <taxon>Methylococcales</taxon>
        <taxon>Methylococcaceae</taxon>
        <taxon>Methylococcus</taxon>
    </lineage>
</organism>
<dbReference type="InterPro" id="IPR014955">
    <property type="entry name" value="DUF1826"/>
</dbReference>
<dbReference type="Proteomes" id="UP001158598">
    <property type="component" value="Chromosome"/>
</dbReference>
<evidence type="ECO:0000313" key="2">
    <source>
        <dbReference type="Proteomes" id="UP001158598"/>
    </source>
</evidence>
<dbReference type="EMBL" id="OX458332">
    <property type="protein sequence ID" value="CAI8758991.1"/>
    <property type="molecule type" value="Genomic_DNA"/>
</dbReference>
<protein>
    <submittedName>
        <fullName evidence="1">Uncharacterized protein</fullName>
    </submittedName>
</protein>
<dbReference type="RefSeq" id="WP_017364521.1">
    <property type="nucleotide sequence ID" value="NZ_CP079097.1"/>
</dbReference>
<proteinExistence type="predicted"/>
<reference evidence="1" key="1">
    <citation type="submission" date="2023-03" db="EMBL/GenBank/DDBJ databases">
        <authorList>
            <person name="Pearce D."/>
        </authorList>
    </citation>
    <scope>NUCLEOTIDE SEQUENCE</scope>
    <source>
        <strain evidence="1">Mc</strain>
    </source>
</reference>
<dbReference type="AlphaFoldDB" id="A0AA35XXL5"/>
<evidence type="ECO:0000313" key="1">
    <source>
        <dbReference type="EMBL" id="CAI8758991.1"/>
    </source>
</evidence>
<gene>
    <name evidence="1" type="ORF">MCNOR_0800</name>
</gene>